<keyword evidence="3" id="KW-1185">Reference proteome</keyword>
<organism evidence="2 3">
    <name type="scientific">Haloferula sargassicola</name>
    <dbReference type="NCBI Taxonomy" id="490096"/>
    <lineage>
        <taxon>Bacteria</taxon>
        <taxon>Pseudomonadati</taxon>
        <taxon>Verrucomicrobiota</taxon>
        <taxon>Verrucomicrobiia</taxon>
        <taxon>Verrucomicrobiales</taxon>
        <taxon>Verrucomicrobiaceae</taxon>
        <taxon>Haloferula</taxon>
    </lineage>
</organism>
<reference evidence="2 3" key="1">
    <citation type="submission" date="2024-02" db="EMBL/GenBank/DDBJ databases">
        <title>Haloferula sargassicola NBRC 104335.</title>
        <authorList>
            <person name="Ichikawa N."/>
            <person name="Katano-Makiyama Y."/>
            <person name="Hidaka K."/>
        </authorList>
    </citation>
    <scope>NUCLEOTIDE SEQUENCE [LARGE SCALE GENOMIC DNA]</scope>
    <source>
        <strain evidence="2 3">NBRC 104335</strain>
    </source>
</reference>
<evidence type="ECO:0000313" key="3">
    <source>
        <dbReference type="Proteomes" id="UP001476282"/>
    </source>
</evidence>
<dbReference type="SUPFAM" id="SSF54001">
    <property type="entry name" value="Cysteine proteinases"/>
    <property type="match status" value="1"/>
</dbReference>
<sequence>MKALTWSVMTVLAVSAMTSCSRQVKARHEVAYHFEKGETALLKNGLAYAPPGAPKAVKLAIQAGNRLQNKPYKWGGGHARLDDNGYDCSGSVSYVLREAGLMDGQMPSRGFFNYGKKGPGNWITVYVRDGHVFMTVAGLRLDTGYGGGRTGPRWKPMPRPGAGHVMRHPAGY</sequence>
<proteinExistence type="predicted"/>
<name>A0ABP9UMG7_9BACT</name>
<evidence type="ECO:0008006" key="4">
    <source>
        <dbReference type="Google" id="ProtNLM"/>
    </source>
</evidence>
<evidence type="ECO:0000313" key="2">
    <source>
        <dbReference type="EMBL" id="GAA5481214.1"/>
    </source>
</evidence>
<dbReference type="EMBL" id="BAABRI010000002">
    <property type="protein sequence ID" value="GAA5481214.1"/>
    <property type="molecule type" value="Genomic_DNA"/>
</dbReference>
<protein>
    <recommendedName>
        <fullName evidence="4">NlpC/P60 domain-containing protein</fullName>
    </recommendedName>
</protein>
<dbReference type="RefSeq" id="WP_353565373.1">
    <property type="nucleotide sequence ID" value="NZ_BAABRI010000002.1"/>
</dbReference>
<accession>A0ABP9UMG7</accession>
<dbReference type="InterPro" id="IPR038765">
    <property type="entry name" value="Papain-like_cys_pep_sf"/>
</dbReference>
<evidence type="ECO:0000256" key="1">
    <source>
        <dbReference type="SAM" id="MobiDB-lite"/>
    </source>
</evidence>
<dbReference type="PROSITE" id="PS51257">
    <property type="entry name" value="PROKAR_LIPOPROTEIN"/>
    <property type="match status" value="1"/>
</dbReference>
<comment type="caution">
    <text evidence="2">The sequence shown here is derived from an EMBL/GenBank/DDBJ whole genome shotgun (WGS) entry which is preliminary data.</text>
</comment>
<feature type="region of interest" description="Disordered" evidence="1">
    <location>
        <begin position="150"/>
        <end position="172"/>
    </location>
</feature>
<gene>
    <name evidence="2" type="ORF">Hsar01_00421</name>
</gene>
<dbReference type="Gene3D" id="3.90.1720.10">
    <property type="entry name" value="endopeptidase domain like (from Nostoc punctiforme)"/>
    <property type="match status" value="1"/>
</dbReference>
<dbReference type="Proteomes" id="UP001476282">
    <property type="component" value="Unassembled WGS sequence"/>
</dbReference>